<sequence length="97" mass="11353">MIYTKTEILSKLSELKPVLYKEYSVKKIGLFGSYSDDSNTIDSDIDILIELEKPIGWKFFSLELYLEKIFNKKIDLVTKNALKEQIRDDILNQVDFV</sequence>
<keyword evidence="12" id="KW-1185">Reference proteome</keyword>
<organism evidence="11 12">
    <name type="scientific">Alkalitalea saponilacus</name>
    <dbReference type="NCBI Taxonomy" id="889453"/>
    <lineage>
        <taxon>Bacteria</taxon>
        <taxon>Pseudomonadati</taxon>
        <taxon>Bacteroidota</taxon>
        <taxon>Bacteroidia</taxon>
        <taxon>Marinilabiliales</taxon>
        <taxon>Marinilabiliaceae</taxon>
        <taxon>Alkalitalea</taxon>
    </lineage>
</organism>
<dbReference type="STRING" id="889453.SAMN03080601_02337"/>
<dbReference type="Proteomes" id="UP000191055">
    <property type="component" value="Unassembled WGS sequence"/>
</dbReference>
<dbReference type="GO" id="GO:0016779">
    <property type="term" value="F:nucleotidyltransferase activity"/>
    <property type="evidence" value="ECO:0007669"/>
    <property type="project" value="UniProtKB-KW"/>
</dbReference>
<dbReference type="RefSeq" id="WP_079558052.1">
    <property type="nucleotide sequence ID" value="NZ_CP021904.1"/>
</dbReference>
<proteinExistence type="inferred from homology"/>
<name>A0A1T5HID4_9BACT</name>
<dbReference type="SUPFAM" id="SSF81301">
    <property type="entry name" value="Nucleotidyltransferase"/>
    <property type="match status" value="1"/>
</dbReference>
<dbReference type="Gene3D" id="3.30.460.10">
    <property type="entry name" value="Beta Polymerase, domain 2"/>
    <property type="match status" value="1"/>
</dbReference>
<dbReference type="OrthoDB" id="9809668at2"/>
<dbReference type="InterPro" id="IPR002934">
    <property type="entry name" value="Polymerase_NTP_transf_dom"/>
</dbReference>
<keyword evidence="5" id="KW-0479">Metal-binding</keyword>
<evidence type="ECO:0000256" key="7">
    <source>
        <dbReference type="ARBA" id="ARBA00022840"/>
    </source>
</evidence>
<dbReference type="EMBL" id="FUYV01000013">
    <property type="protein sequence ID" value="SKC20330.1"/>
    <property type="molecule type" value="Genomic_DNA"/>
</dbReference>
<evidence type="ECO:0000256" key="1">
    <source>
        <dbReference type="ARBA" id="ARBA00001946"/>
    </source>
</evidence>
<comment type="cofactor">
    <cofactor evidence="1">
        <name>Mg(2+)</name>
        <dbReference type="ChEBI" id="CHEBI:18420"/>
    </cofactor>
</comment>
<keyword evidence="7" id="KW-0067">ATP-binding</keyword>
<dbReference type="InterPro" id="IPR043519">
    <property type="entry name" value="NT_sf"/>
</dbReference>
<dbReference type="GO" id="GO:0046872">
    <property type="term" value="F:metal ion binding"/>
    <property type="evidence" value="ECO:0007669"/>
    <property type="project" value="UniProtKB-KW"/>
</dbReference>
<evidence type="ECO:0000256" key="8">
    <source>
        <dbReference type="ARBA" id="ARBA00022842"/>
    </source>
</evidence>
<evidence type="ECO:0000313" key="12">
    <source>
        <dbReference type="Proteomes" id="UP000191055"/>
    </source>
</evidence>
<keyword evidence="2" id="KW-1277">Toxin-antitoxin system</keyword>
<evidence type="ECO:0000256" key="4">
    <source>
        <dbReference type="ARBA" id="ARBA00022695"/>
    </source>
</evidence>
<evidence type="ECO:0000256" key="5">
    <source>
        <dbReference type="ARBA" id="ARBA00022723"/>
    </source>
</evidence>
<dbReference type="PANTHER" id="PTHR33571:SF14">
    <property type="entry name" value="PROTEIN ADENYLYLTRANSFERASE MJ0435-RELATED"/>
    <property type="match status" value="1"/>
</dbReference>
<gene>
    <name evidence="11" type="ORF">SAMN03080601_02337</name>
</gene>
<evidence type="ECO:0000259" key="10">
    <source>
        <dbReference type="Pfam" id="PF01909"/>
    </source>
</evidence>
<protein>
    <recommendedName>
        <fullName evidence="10">Polymerase nucleotidyl transferase domain-containing protein</fullName>
    </recommendedName>
</protein>
<accession>A0A1T5HID4</accession>
<feature type="domain" description="Polymerase nucleotidyl transferase" evidence="10">
    <location>
        <begin position="13"/>
        <end position="92"/>
    </location>
</feature>
<reference evidence="11 12" key="1">
    <citation type="submission" date="2017-02" db="EMBL/GenBank/DDBJ databases">
        <authorList>
            <person name="Peterson S.W."/>
        </authorList>
    </citation>
    <scope>NUCLEOTIDE SEQUENCE [LARGE SCALE GENOMIC DNA]</scope>
    <source>
        <strain evidence="11 12">DSM 24412</strain>
    </source>
</reference>
<evidence type="ECO:0000256" key="2">
    <source>
        <dbReference type="ARBA" id="ARBA00022649"/>
    </source>
</evidence>
<dbReference type="Pfam" id="PF01909">
    <property type="entry name" value="NTP_transf_2"/>
    <property type="match status" value="1"/>
</dbReference>
<dbReference type="KEGG" id="asx:CDL62_02865"/>
<keyword evidence="8" id="KW-0460">Magnesium</keyword>
<evidence type="ECO:0000256" key="9">
    <source>
        <dbReference type="ARBA" id="ARBA00038276"/>
    </source>
</evidence>
<keyword evidence="4" id="KW-0548">Nucleotidyltransferase</keyword>
<keyword evidence="3" id="KW-0808">Transferase</keyword>
<keyword evidence="6" id="KW-0547">Nucleotide-binding</keyword>
<dbReference type="InterPro" id="IPR052038">
    <property type="entry name" value="Type-VII_TA_antitoxin"/>
</dbReference>
<evidence type="ECO:0000256" key="6">
    <source>
        <dbReference type="ARBA" id="ARBA00022741"/>
    </source>
</evidence>
<dbReference type="PANTHER" id="PTHR33571">
    <property type="entry name" value="SSL8005 PROTEIN"/>
    <property type="match status" value="1"/>
</dbReference>
<evidence type="ECO:0000256" key="3">
    <source>
        <dbReference type="ARBA" id="ARBA00022679"/>
    </source>
</evidence>
<dbReference type="CDD" id="cd05403">
    <property type="entry name" value="NT_KNTase_like"/>
    <property type="match status" value="1"/>
</dbReference>
<dbReference type="GO" id="GO:0005524">
    <property type="term" value="F:ATP binding"/>
    <property type="evidence" value="ECO:0007669"/>
    <property type="project" value="UniProtKB-KW"/>
</dbReference>
<evidence type="ECO:0000313" key="11">
    <source>
        <dbReference type="EMBL" id="SKC20330.1"/>
    </source>
</evidence>
<comment type="similarity">
    <text evidence="9">Belongs to the MntA antitoxin family.</text>
</comment>
<dbReference type="AlphaFoldDB" id="A0A1T5HID4"/>